<dbReference type="GO" id="GO:0004674">
    <property type="term" value="F:protein serine/threonine kinase activity"/>
    <property type="evidence" value="ECO:0007669"/>
    <property type="project" value="UniProtKB-KW"/>
</dbReference>
<keyword evidence="3" id="KW-0723">Serine/threonine-protein kinase</keyword>
<dbReference type="InterPro" id="IPR018935">
    <property type="entry name" value="RIO_kinase_CS"/>
</dbReference>
<comment type="catalytic activity">
    <reaction evidence="10">
        <text>L-threonyl-[protein] + ATP = O-phospho-L-threonyl-[protein] + ADP + H(+)</text>
        <dbReference type="Rhea" id="RHEA:46608"/>
        <dbReference type="Rhea" id="RHEA-COMP:11060"/>
        <dbReference type="Rhea" id="RHEA-COMP:11605"/>
        <dbReference type="ChEBI" id="CHEBI:15378"/>
        <dbReference type="ChEBI" id="CHEBI:30013"/>
        <dbReference type="ChEBI" id="CHEBI:30616"/>
        <dbReference type="ChEBI" id="CHEBI:61977"/>
        <dbReference type="ChEBI" id="CHEBI:456216"/>
        <dbReference type="EC" id="2.7.11.1"/>
    </reaction>
</comment>
<accession>A0A7Z8KQJ1</accession>
<evidence type="ECO:0000313" key="13">
    <source>
        <dbReference type="EMBL" id="TQD28191.1"/>
    </source>
</evidence>
<evidence type="ECO:0000256" key="9">
    <source>
        <dbReference type="ARBA" id="ARBA00022842"/>
    </source>
</evidence>
<dbReference type="EC" id="2.7.11.1" evidence="2"/>
<gene>
    <name evidence="13" type="ORF">FKV42_00495</name>
</gene>
<dbReference type="Gene3D" id="1.10.510.10">
    <property type="entry name" value="Transferase(Phosphotransferase) domain 1"/>
    <property type="match status" value="1"/>
</dbReference>
<evidence type="ECO:0000256" key="3">
    <source>
        <dbReference type="ARBA" id="ARBA00022527"/>
    </source>
</evidence>
<dbReference type="InterPro" id="IPR008266">
    <property type="entry name" value="Tyr_kinase_AS"/>
</dbReference>
<evidence type="ECO:0000256" key="7">
    <source>
        <dbReference type="ARBA" id="ARBA00022777"/>
    </source>
</evidence>
<comment type="caution">
    <text evidence="13">The sequence shown here is derived from an EMBL/GenBank/DDBJ whole genome shotgun (WGS) entry which is preliminary data.</text>
</comment>
<keyword evidence="4" id="KW-0808">Transferase</keyword>
<dbReference type="Gene3D" id="3.30.200.20">
    <property type="entry name" value="Phosphorylase Kinase, domain 1"/>
    <property type="match status" value="1"/>
</dbReference>
<dbReference type="CDD" id="cd05145">
    <property type="entry name" value="RIO1_like"/>
    <property type="match status" value="1"/>
</dbReference>
<dbReference type="RefSeq" id="WP_154808296.1">
    <property type="nucleotide sequence ID" value="NZ_VIAQ01000006.1"/>
</dbReference>
<evidence type="ECO:0000256" key="5">
    <source>
        <dbReference type="ARBA" id="ARBA00022723"/>
    </source>
</evidence>
<reference evidence="13 14" key="1">
    <citation type="submission" date="2019-06" db="EMBL/GenBank/DDBJ databases">
        <title>Draft genome sequence of Methanolobus vulcani B1d.</title>
        <authorList>
            <person name="Creighbaum A.J."/>
            <person name="Ticak T."/>
            <person name="Hariraju D."/>
            <person name="Arivett B.A."/>
            <person name="Ferguson D.J.Jr."/>
        </authorList>
    </citation>
    <scope>NUCLEOTIDE SEQUENCE [LARGE SCALE GENOMIC DNA]</scope>
    <source>
        <strain evidence="13 14">B1d</strain>
    </source>
</reference>
<keyword evidence="14" id="KW-1185">Reference proteome</keyword>
<dbReference type="InterPro" id="IPR018934">
    <property type="entry name" value="RIO_dom"/>
</dbReference>
<name>A0A7Z8KQJ1_9EURY</name>
<comment type="catalytic activity">
    <reaction evidence="11">
        <text>L-seryl-[protein] + ATP = O-phospho-L-seryl-[protein] + ADP + H(+)</text>
        <dbReference type="Rhea" id="RHEA:17989"/>
        <dbReference type="Rhea" id="RHEA-COMP:9863"/>
        <dbReference type="Rhea" id="RHEA-COMP:11604"/>
        <dbReference type="ChEBI" id="CHEBI:15378"/>
        <dbReference type="ChEBI" id="CHEBI:29999"/>
        <dbReference type="ChEBI" id="CHEBI:30616"/>
        <dbReference type="ChEBI" id="CHEBI:83421"/>
        <dbReference type="ChEBI" id="CHEBI:456216"/>
        <dbReference type="EC" id="2.7.11.1"/>
    </reaction>
</comment>
<dbReference type="PROSITE" id="PS00109">
    <property type="entry name" value="PROTEIN_KINASE_TYR"/>
    <property type="match status" value="1"/>
</dbReference>
<keyword evidence="7 13" id="KW-0418">Kinase</keyword>
<dbReference type="SUPFAM" id="SSF56112">
    <property type="entry name" value="Protein kinase-like (PK-like)"/>
    <property type="match status" value="1"/>
</dbReference>
<evidence type="ECO:0000256" key="2">
    <source>
        <dbReference type="ARBA" id="ARBA00012513"/>
    </source>
</evidence>
<evidence type="ECO:0000259" key="12">
    <source>
        <dbReference type="PROSITE" id="PS50011"/>
    </source>
</evidence>
<dbReference type="SMART" id="SM00090">
    <property type="entry name" value="RIO"/>
    <property type="match status" value="1"/>
</dbReference>
<dbReference type="AlphaFoldDB" id="A0A7Z8KQJ1"/>
<dbReference type="PANTHER" id="PTHR45723">
    <property type="entry name" value="SERINE/THREONINE-PROTEIN KINASE RIO1"/>
    <property type="match status" value="1"/>
</dbReference>
<evidence type="ECO:0000256" key="6">
    <source>
        <dbReference type="ARBA" id="ARBA00022741"/>
    </source>
</evidence>
<evidence type="ECO:0000313" key="14">
    <source>
        <dbReference type="Proteomes" id="UP000319335"/>
    </source>
</evidence>
<evidence type="ECO:0000256" key="4">
    <source>
        <dbReference type="ARBA" id="ARBA00022679"/>
    </source>
</evidence>
<feature type="domain" description="Protein kinase" evidence="12">
    <location>
        <begin position="54"/>
        <end position="269"/>
    </location>
</feature>
<dbReference type="PROSITE" id="PS01245">
    <property type="entry name" value="RIO1"/>
    <property type="match status" value="1"/>
</dbReference>
<dbReference type="InterPro" id="IPR051272">
    <property type="entry name" value="RIO-type_Ser/Thr_kinase"/>
</dbReference>
<dbReference type="GO" id="GO:0046872">
    <property type="term" value="F:metal ion binding"/>
    <property type="evidence" value="ECO:0007669"/>
    <property type="project" value="UniProtKB-KW"/>
</dbReference>
<keyword evidence="9" id="KW-0460">Magnesium</keyword>
<protein>
    <recommendedName>
        <fullName evidence="2">non-specific serine/threonine protein kinase</fullName>
        <ecNumber evidence="2">2.7.11.1</ecNumber>
    </recommendedName>
</protein>
<dbReference type="InterPro" id="IPR000687">
    <property type="entry name" value="RIO_kinase"/>
</dbReference>
<evidence type="ECO:0000256" key="1">
    <source>
        <dbReference type="ARBA" id="ARBA00009196"/>
    </source>
</evidence>
<dbReference type="Pfam" id="PF01163">
    <property type="entry name" value="RIO1"/>
    <property type="match status" value="1"/>
</dbReference>
<dbReference type="EMBL" id="VIAQ01000006">
    <property type="protein sequence ID" value="TQD28191.1"/>
    <property type="molecule type" value="Genomic_DNA"/>
</dbReference>
<keyword evidence="6" id="KW-0547">Nucleotide-binding</keyword>
<evidence type="ECO:0000256" key="10">
    <source>
        <dbReference type="ARBA" id="ARBA00047899"/>
    </source>
</evidence>
<keyword evidence="5" id="KW-0479">Metal-binding</keyword>
<evidence type="ECO:0000256" key="8">
    <source>
        <dbReference type="ARBA" id="ARBA00022840"/>
    </source>
</evidence>
<proteinExistence type="inferred from homology"/>
<evidence type="ECO:0000256" key="11">
    <source>
        <dbReference type="ARBA" id="ARBA00048679"/>
    </source>
</evidence>
<dbReference type="Proteomes" id="UP000319335">
    <property type="component" value="Unassembled WGS sequence"/>
</dbReference>
<sequence>MKKEVTSKVKRIDTKVDKSRMKRKDTDTLKVKENVFDEPTLKTLYTLSNKGIIEAIGGSISTGKEANVFLAEDAEKDIAVKIYRISSSTFNSMEDYILGDPRFRNVRHSKRDIIFAWTKKEQRNLVRAKEAGLRVPEPIVAERNILVMEFMGEEGIPYPQLKDYRMEKEAAKEAFNIIINYIDLLYNEANLVHGDLSEYNILIIPETEEPVFIDMGQSVTREHPRSIEFLRRDIENIARYFKKYSINEDPHELYTSIRNKEAKNEENNL</sequence>
<dbReference type="InterPro" id="IPR000719">
    <property type="entry name" value="Prot_kinase_dom"/>
</dbReference>
<dbReference type="OrthoDB" id="31344at2157"/>
<comment type="similarity">
    <text evidence="1">Belongs to the protein kinase superfamily. RIO-type Ser/Thr kinase family.</text>
</comment>
<dbReference type="PROSITE" id="PS50011">
    <property type="entry name" value="PROTEIN_KINASE_DOM"/>
    <property type="match status" value="1"/>
</dbReference>
<organism evidence="13 14">
    <name type="scientific">Methanolobus vulcani</name>
    <dbReference type="NCBI Taxonomy" id="38026"/>
    <lineage>
        <taxon>Archaea</taxon>
        <taxon>Methanobacteriati</taxon>
        <taxon>Methanobacteriota</taxon>
        <taxon>Stenosarchaea group</taxon>
        <taxon>Methanomicrobia</taxon>
        <taxon>Methanosarcinales</taxon>
        <taxon>Methanosarcinaceae</taxon>
        <taxon>Methanolobus</taxon>
    </lineage>
</organism>
<dbReference type="InterPro" id="IPR011009">
    <property type="entry name" value="Kinase-like_dom_sf"/>
</dbReference>
<keyword evidence="8" id="KW-0067">ATP-binding</keyword>
<dbReference type="GO" id="GO:0005524">
    <property type="term" value="F:ATP binding"/>
    <property type="evidence" value="ECO:0007669"/>
    <property type="project" value="UniProtKB-KW"/>
</dbReference>